<dbReference type="Proteomes" id="UP000222106">
    <property type="component" value="Unassembled WGS sequence"/>
</dbReference>
<evidence type="ECO:0000256" key="2">
    <source>
        <dbReference type="ARBA" id="ARBA00022676"/>
    </source>
</evidence>
<gene>
    <name evidence="5" type="ORF">ATJ97_1341</name>
</gene>
<comment type="similarity">
    <text evidence="1">Belongs to the glycosyltransferase 2 family.</text>
</comment>
<evidence type="ECO:0000313" key="5">
    <source>
        <dbReference type="EMBL" id="PFG38853.1"/>
    </source>
</evidence>
<dbReference type="PANTHER" id="PTHR43630:SF1">
    <property type="entry name" value="POLY-BETA-1,6-N-ACETYL-D-GLUCOSAMINE SYNTHASE"/>
    <property type="match status" value="1"/>
</dbReference>
<dbReference type="InterPro" id="IPR001173">
    <property type="entry name" value="Glyco_trans_2-like"/>
</dbReference>
<dbReference type="InterPro" id="IPR029044">
    <property type="entry name" value="Nucleotide-diphossugar_trans"/>
</dbReference>
<sequence>MSAPPPPMSSAPRPTASVVIAAHDEEHVIGRCLRALLTGATPGELEITVVANGCTDRTAQVAAGHPGVRVVEIREANKSRALNVGDRATTAFPRVYLDADLEASPDMVRELCRALRQAPSDETRTPEQVTDDGALPLAVAPRRAVDTRGRPWPVRAYYAVNTRLPTFEGSLFGRGMFALSEQGRARFGEFPDLVSDDMFVDAQFARHEKRQVDSVVMVVPAPLRTRDLTRRLVRVWSGARQLRDAAGTGEVTGEVRGSDRWAWLRDVVVPEPRLVPAGIVYVLLTLGAGALARVRAGQVWERDESTRAAGAAAGSR</sequence>
<evidence type="ECO:0000256" key="1">
    <source>
        <dbReference type="ARBA" id="ARBA00006739"/>
    </source>
</evidence>
<protein>
    <submittedName>
        <fullName evidence="5">Glycosyl transferase family 2</fullName>
    </submittedName>
</protein>
<evidence type="ECO:0000313" key="6">
    <source>
        <dbReference type="Proteomes" id="UP000222106"/>
    </source>
</evidence>
<dbReference type="AlphaFoldDB" id="A0A2A9EJ60"/>
<dbReference type="RefSeq" id="WP_211287070.1">
    <property type="nucleotide sequence ID" value="NZ_PDJI01000004.1"/>
</dbReference>
<evidence type="ECO:0000259" key="4">
    <source>
        <dbReference type="Pfam" id="PF00535"/>
    </source>
</evidence>
<reference evidence="5 6" key="1">
    <citation type="submission" date="2017-10" db="EMBL/GenBank/DDBJ databases">
        <title>Sequencing the genomes of 1000 actinobacteria strains.</title>
        <authorList>
            <person name="Klenk H.-P."/>
        </authorList>
    </citation>
    <scope>NUCLEOTIDE SEQUENCE [LARGE SCALE GENOMIC DNA]</scope>
    <source>
        <strain evidence="5 6">DSM 21838</strain>
    </source>
</reference>
<keyword evidence="3 5" id="KW-0808">Transferase</keyword>
<accession>A0A2A9EJ60</accession>
<dbReference type="EMBL" id="PDJI01000004">
    <property type="protein sequence ID" value="PFG38853.1"/>
    <property type="molecule type" value="Genomic_DNA"/>
</dbReference>
<dbReference type="PANTHER" id="PTHR43630">
    <property type="entry name" value="POLY-BETA-1,6-N-ACETYL-D-GLUCOSAMINE SYNTHASE"/>
    <property type="match status" value="1"/>
</dbReference>
<name>A0A2A9EJ60_9MICO</name>
<dbReference type="GO" id="GO:0016757">
    <property type="term" value="F:glycosyltransferase activity"/>
    <property type="evidence" value="ECO:0007669"/>
    <property type="project" value="UniProtKB-KW"/>
</dbReference>
<proteinExistence type="inferred from homology"/>
<dbReference type="SUPFAM" id="SSF53448">
    <property type="entry name" value="Nucleotide-diphospho-sugar transferases"/>
    <property type="match status" value="1"/>
</dbReference>
<comment type="caution">
    <text evidence="5">The sequence shown here is derived from an EMBL/GenBank/DDBJ whole genome shotgun (WGS) entry which is preliminary data.</text>
</comment>
<evidence type="ECO:0000256" key="3">
    <source>
        <dbReference type="ARBA" id="ARBA00022679"/>
    </source>
</evidence>
<organism evidence="5 6">
    <name type="scientific">Georgenia soli</name>
    <dbReference type="NCBI Taxonomy" id="638953"/>
    <lineage>
        <taxon>Bacteria</taxon>
        <taxon>Bacillati</taxon>
        <taxon>Actinomycetota</taxon>
        <taxon>Actinomycetes</taxon>
        <taxon>Micrococcales</taxon>
        <taxon>Bogoriellaceae</taxon>
        <taxon>Georgenia</taxon>
    </lineage>
</organism>
<dbReference type="Pfam" id="PF00535">
    <property type="entry name" value="Glycos_transf_2"/>
    <property type="match status" value="1"/>
</dbReference>
<keyword evidence="2" id="KW-0328">Glycosyltransferase</keyword>
<keyword evidence="6" id="KW-1185">Reference proteome</keyword>
<dbReference type="Gene3D" id="3.90.550.10">
    <property type="entry name" value="Spore Coat Polysaccharide Biosynthesis Protein SpsA, Chain A"/>
    <property type="match status" value="1"/>
</dbReference>
<feature type="domain" description="Glycosyltransferase 2-like" evidence="4">
    <location>
        <begin position="17"/>
        <end position="119"/>
    </location>
</feature>